<keyword evidence="7" id="KW-1185">Reference proteome</keyword>
<dbReference type="Gene3D" id="1.10.10.60">
    <property type="entry name" value="Homeodomain-like"/>
    <property type="match status" value="1"/>
</dbReference>
<dbReference type="PANTHER" id="PTHR30055:SF234">
    <property type="entry name" value="HTH-TYPE TRANSCRIPTIONAL REGULATOR BETI"/>
    <property type="match status" value="1"/>
</dbReference>
<dbReference type="Gene3D" id="1.10.357.10">
    <property type="entry name" value="Tetracycline Repressor, domain 2"/>
    <property type="match status" value="1"/>
</dbReference>
<evidence type="ECO:0000313" key="7">
    <source>
        <dbReference type="Proteomes" id="UP001230908"/>
    </source>
</evidence>
<feature type="DNA-binding region" description="H-T-H motif" evidence="4">
    <location>
        <begin position="35"/>
        <end position="54"/>
    </location>
</feature>
<dbReference type="Pfam" id="PF00440">
    <property type="entry name" value="TetR_N"/>
    <property type="match status" value="1"/>
</dbReference>
<name>A0ABU0ZS89_9ACTN</name>
<keyword evidence="2 4" id="KW-0238">DNA-binding</keyword>
<dbReference type="PANTHER" id="PTHR30055">
    <property type="entry name" value="HTH-TYPE TRANSCRIPTIONAL REGULATOR RUTR"/>
    <property type="match status" value="1"/>
</dbReference>
<organism evidence="6 7">
    <name type="scientific">Phytohabitans maris</name>
    <dbReference type="NCBI Taxonomy" id="3071409"/>
    <lineage>
        <taxon>Bacteria</taxon>
        <taxon>Bacillati</taxon>
        <taxon>Actinomycetota</taxon>
        <taxon>Actinomycetes</taxon>
        <taxon>Micromonosporales</taxon>
        <taxon>Micromonosporaceae</taxon>
    </lineage>
</organism>
<dbReference type="SUPFAM" id="SSF48498">
    <property type="entry name" value="Tetracyclin repressor-like, C-terminal domain"/>
    <property type="match status" value="1"/>
</dbReference>
<accession>A0ABU0ZS89</accession>
<evidence type="ECO:0000259" key="5">
    <source>
        <dbReference type="PROSITE" id="PS50977"/>
    </source>
</evidence>
<evidence type="ECO:0000256" key="4">
    <source>
        <dbReference type="PROSITE-ProRule" id="PRU00335"/>
    </source>
</evidence>
<dbReference type="InterPro" id="IPR050109">
    <property type="entry name" value="HTH-type_TetR-like_transc_reg"/>
</dbReference>
<feature type="domain" description="HTH tetR-type" evidence="5">
    <location>
        <begin position="10"/>
        <end position="72"/>
    </location>
</feature>
<keyword evidence="3" id="KW-0804">Transcription</keyword>
<dbReference type="PROSITE" id="PS50977">
    <property type="entry name" value="HTH_TETR_2"/>
    <property type="match status" value="1"/>
</dbReference>
<evidence type="ECO:0000313" key="6">
    <source>
        <dbReference type="EMBL" id="MDQ7909889.1"/>
    </source>
</evidence>
<dbReference type="InterPro" id="IPR036271">
    <property type="entry name" value="Tet_transcr_reg_TetR-rel_C_sf"/>
</dbReference>
<proteinExistence type="predicted"/>
<evidence type="ECO:0000256" key="3">
    <source>
        <dbReference type="ARBA" id="ARBA00023163"/>
    </source>
</evidence>
<dbReference type="Proteomes" id="UP001230908">
    <property type="component" value="Unassembled WGS sequence"/>
</dbReference>
<dbReference type="EMBL" id="JAVHUY010000048">
    <property type="protein sequence ID" value="MDQ7909889.1"/>
    <property type="molecule type" value="Genomic_DNA"/>
</dbReference>
<evidence type="ECO:0000256" key="1">
    <source>
        <dbReference type="ARBA" id="ARBA00023015"/>
    </source>
</evidence>
<dbReference type="RefSeq" id="WP_308717144.1">
    <property type="nucleotide sequence ID" value="NZ_JAVHUY010000048.1"/>
</dbReference>
<keyword evidence="1" id="KW-0805">Transcription regulation</keyword>
<gene>
    <name evidence="6" type="ORF">RB614_35870</name>
</gene>
<sequence>MGEPSRIGRRTGRPRTLDAEQIVAAARAVGVADFTMPAVASRLGVSHSTLYRYFADRDGLALAAINQIVAECRWPAPAGDWRAAVTEFADALWSAFERNPGLARASWEASTIPDAVVPVLHALGAHVVAHGFTPRDAVLLLDFVSDLALSTFVLMGHLDRPAASTPGSPSVRESYQSGLGRIPLLGSAIPAEIWHGRGWFDEKLTIFLDGFAVRQEARNRDA</sequence>
<dbReference type="SUPFAM" id="SSF46689">
    <property type="entry name" value="Homeodomain-like"/>
    <property type="match status" value="1"/>
</dbReference>
<reference evidence="6 7" key="1">
    <citation type="submission" date="2023-08" db="EMBL/GenBank/DDBJ databases">
        <title>Phytohabitans sansha sp. nov., isolated from marine sediment.</title>
        <authorList>
            <person name="Zhao Y."/>
            <person name="Yi K."/>
        </authorList>
    </citation>
    <scope>NUCLEOTIDE SEQUENCE [LARGE SCALE GENOMIC DNA]</scope>
    <source>
        <strain evidence="6 7">ZYX-F-186</strain>
    </source>
</reference>
<evidence type="ECO:0000256" key="2">
    <source>
        <dbReference type="ARBA" id="ARBA00023125"/>
    </source>
</evidence>
<dbReference type="InterPro" id="IPR001647">
    <property type="entry name" value="HTH_TetR"/>
</dbReference>
<dbReference type="InterPro" id="IPR009057">
    <property type="entry name" value="Homeodomain-like_sf"/>
</dbReference>
<protein>
    <submittedName>
        <fullName evidence="6">TetR/AcrR family transcriptional regulator</fullName>
    </submittedName>
</protein>
<comment type="caution">
    <text evidence="6">The sequence shown here is derived from an EMBL/GenBank/DDBJ whole genome shotgun (WGS) entry which is preliminary data.</text>
</comment>